<feature type="transmembrane region" description="Helical" evidence="8">
    <location>
        <begin position="45"/>
        <end position="65"/>
    </location>
</feature>
<protein>
    <submittedName>
        <fullName evidence="9">Uncharacterized protein</fullName>
    </submittedName>
</protein>
<keyword evidence="6 8" id="KW-1133">Transmembrane helix</keyword>
<dbReference type="Pfam" id="PF03169">
    <property type="entry name" value="OPT"/>
    <property type="match status" value="1"/>
</dbReference>
<evidence type="ECO:0000256" key="7">
    <source>
        <dbReference type="ARBA" id="ARBA00023136"/>
    </source>
</evidence>
<reference evidence="9" key="1">
    <citation type="submission" date="2021-02" db="EMBL/GenBank/DDBJ databases">
        <authorList>
            <person name="Nowell W R."/>
        </authorList>
    </citation>
    <scope>NUCLEOTIDE SEQUENCE</scope>
</reference>
<keyword evidence="2" id="KW-0813">Transport</keyword>
<dbReference type="Proteomes" id="UP000663869">
    <property type="component" value="Unassembled WGS sequence"/>
</dbReference>
<evidence type="ECO:0000256" key="6">
    <source>
        <dbReference type="ARBA" id="ARBA00022989"/>
    </source>
</evidence>
<gene>
    <name evidence="9" type="ORF">FME351_LOCUS24448</name>
</gene>
<evidence type="ECO:0000256" key="5">
    <source>
        <dbReference type="ARBA" id="ARBA00022927"/>
    </source>
</evidence>
<evidence type="ECO:0000313" key="10">
    <source>
        <dbReference type="Proteomes" id="UP000663869"/>
    </source>
</evidence>
<dbReference type="GO" id="GO:0016020">
    <property type="term" value="C:membrane"/>
    <property type="evidence" value="ECO:0007669"/>
    <property type="project" value="UniProtKB-SubCell"/>
</dbReference>
<dbReference type="AlphaFoldDB" id="A0A818RFZ3"/>
<accession>A0A818RFZ3</accession>
<sequence length="78" mass="8903">MSPKNVVLSQVTGACGLGFGAIEFDWKAWVAYLDTPILVPFWAHIQIFVGLVIVIWIATPLIYYLNVWDSKKIPYYLK</sequence>
<dbReference type="PANTHER" id="PTHR22601">
    <property type="entry name" value="ISP4 LIKE PROTEIN"/>
    <property type="match status" value="1"/>
</dbReference>
<keyword evidence="5" id="KW-0653">Protein transport</keyword>
<proteinExistence type="predicted"/>
<evidence type="ECO:0000256" key="8">
    <source>
        <dbReference type="SAM" id="Phobius"/>
    </source>
</evidence>
<name>A0A818RFZ3_9BILA</name>
<dbReference type="InterPro" id="IPR004648">
    <property type="entry name" value="Oligpept_transpt"/>
</dbReference>
<keyword evidence="3 8" id="KW-0812">Transmembrane</keyword>
<dbReference type="InterPro" id="IPR004813">
    <property type="entry name" value="OPT"/>
</dbReference>
<comment type="subcellular location">
    <subcellularLocation>
        <location evidence="1">Membrane</location>
        <topology evidence="1">Multi-pass membrane protein</topology>
    </subcellularLocation>
</comment>
<evidence type="ECO:0000256" key="4">
    <source>
        <dbReference type="ARBA" id="ARBA00022856"/>
    </source>
</evidence>
<dbReference type="GO" id="GO:0035673">
    <property type="term" value="F:oligopeptide transmembrane transporter activity"/>
    <property type="evidence" value="ECO:0007669"/>
    <property type="project" value="InterPro"/>
</dbReference>
<dbReference type="GO" id="GO:0015031">
    <property type="term" value="P:protein transport"/>
    <property type="evidence" value="ECO:0007669"/>
    <property type="project" value="UniProtKB-KW"/>
</dbReference>
<evidence type="ECO:0000256" key="1">
    <source>
        <dbReference type="ARBA" id="ARBA00004141"/>
    </source>
</evidence>
<evidence type="ECO:0000313" key="9">
    <source>
        <dbReference type="EMBL" id="CAF3650061.1"/>
    </source>
</evidence>
<evidence type="ECO:0000256" key="2">
    <source>
        <dbReference type="ARBA" id="ARBA00022448"/>
    </source>
</evidence>
<keyword evidence="4" id="KW-0571">Peptide transport</keyword>
<dbReference type="EMBL" id="CAJNYU010003218">
    <property type="protein sequence ID" value="CAF3650061.1"/>
    <property type="molecule type" value="Genomic_DNA"/>
</dbReference>
<comment type="caution">
    <text evidence="9">The sequence shown here is derived from an EMBL/GenBank/DDBJ whole genome shotgun (WGS) entry which is preliminary data.</text>
</comment>
<keyword evidence="7 8" id="KW-0472">Membrane</keyword>
<organism evidence="9 10">
    <name type="scientific">Rotaria socialis</name>
    <dbReference type="NCBI Taxonomy" id="392032"/>
    <lineage>
        <taxon>Eukaryota</taxon>
        <taxon>Metazoa</taxon>
        <taxon>Spiralia</taxon>
        <taxon>Gnathifera</taxon>
        <taxon>Rotifera</taxon>
        <taxon>Eurotatoria</taxon>
        <taxon>Bdelloidea</taxon>
        <taxon>Philodinida</taxon>
        <taxon>Philodinidae</taxon>
        <taxon>Rotaria</taxon>
    </lineage>
</organism>
<evidence type="ECO:0000256" key="3">
    <source>
        <dbReference type="ARBA" id="ARBA00022692"/>
    </source>
</evidence>
<dbReference type="PROSITE" id="PS51257">
    <property type="entry name" value="PROKAR_LIPOPROTEIN"/>
    <property type="match status" value="1"/>
</dbReference>